<dbReference type="GO" id="GO:0009897">
    <property type="term" value="C:external side of plasma membrane"/>
    <property type="evidence" value="ECO:0007669"/>
    <property type="project" value="TreeGrafter"/>
</dbReference>
<sequence>MTGCVVGSDRRFLHGYTQSAYDRTETFDLVVERGCSTEADSEVRITVAVGRDTVEEHDVDGWRDYLEVTCVRWLRLFLKKGRETLLRADPPPQTAITIVGIIAALGLLGAVVTAAVLWRRKSSGRGRKSYTQAAS</sequence>
<evidence type="ECO:0000256" key="2">
    <source>
        <dbReference type="ARBA" id="ARBA00022451"/>
    </source>
</evidence>
<dbReference type="Gene3D" id="3.30.500.10">
    <property type="entry name" value="MHC class I-like antigen recognition-like"/>
    <property type="match status" value="1"/>
</dbReference>
<dbReference type="GO" id="GO:0042605">
    <property type="term" value="F:peptide antigen binding"/>
    <property type="evidence" value="ECO:0007669"/>
    <property type="project" value="TreeGrafter"/>
</dbReference>
<accession>A0A834DEZ3</accession>
<dbReference type="GO" id="GO:0042612">
    <property type="term" value="C:MHC class I protein complex"/>
    <property type="evidence" value="ECO:0007669"/>
    <property type="project" value="UniProtKB-KW"/>
</dbReference>
<reference evidence="9 10" key="1">
    <citation type="journal article" date="2020" name="Nature">
        <title>Six reference-quality genomes reveal evolution of bat adaptations.</title>
        <authorList>
            <person name="Jebb D."/>
            <person name="Huang Z."/>
            <person name="Pippel M."/>
            <person name="Hughes G.M."/>
            <person name="Lavrichenko K."/>
            <person name="Devanna P."/>
            <person name="Winkler S."/>
            <person name="Jermiin L.S."/>
            <person name="Skirmuntt E.C."/>
            <person name="Katzourakis A."/>
            <person name="Burkitt-Gray L."/>
            <person name="Ray D.A."/>
            <person name="Sullivan K.A.M."/>
            <person name="Roscito J.G."/>
            <person name="Kirilenko B.M."/>
            <person name="Davalos L.M."/>
            <person name="Corthals A.P."/>
            <person name="Power M.L."/>
            <person name="Jones G."/>
            <person name="Ransome R.D."/>
            <person name="Dechmann D.K.N."/>
            <person name="Locatelli A.G."/>
            <person name="Puechmaille S.J."/>
            <person name="Fedrigo O."/>
            <person name="Jarvis E.D."/>
            <person name="Hiller M."/>
            <person name="Vernes S.C."/>
            <person name="Myers E.W."/>
            <person name="Teeling E.C."/>
        </authorList>
    </citation>
    <scope>NUCLEOTIDE SEQUENCE [LARGE SCALE GENOMIC DNA]</scope>
    <source>
        <strain evidence="9">Bat1K_MPI-CBG_1</strain>
    </source>
</reference>
<gene>
    <name evidence="9" type="ORF">HJG60_009078</name>
</gene>
<dbReference type="AlphaFoldDB" id="A0A834DEZ3"/>
<evidence type="ECO:0000256" key="6">
    <source>
        <dbReference type="RuleBase" id="RU004439"/>
    </source>
</evidence>
<evidence type="ECO:0000256" key="1">
    <source>
        <dbReference type="ARBA" id="ARBA00004479"/>
    </source>
</evidence>
<evidence type="ECO:0000259" key="8">
    <source>
        <dbReference type="Pfam" id="PF00129"/>
    </source>
</evidence>
<feature type="domain" description="MHC class I-like antigen recognition-like" evidence="8">
    <location>
        <begin position="1"/>
        <end position="85"/>
    </location>
</feature>
<evidence type="ECO:0000313" key="10">
    <source>
        <dbReference type="Proteomes" id="UP000664940"/>
    </source>
</evidence>
<dbReference type="GO" id="GO:0006955">
    <property type="term" value="P:immune response"/>
    <property type="evidence" value="ECO:0007669"/>
    <property type="project" value="TreeGrafter"/>
</dbReference>
<evidence type="ECO:0000256" key="4">
    <source>
        <dbReference type="ARBA" id="ARBA00023136"/>
    </source>
</evidence>
<keyword evidence="7" id="KW-0812">Transmembrane</keyword>
<dbReference type="Proteomes" id="UP000664940">
    <property type="component" value="Unassembled WGS sequence"/>
</dbReference>
<evidence type="ECO:0000256" key="5">
    <source>
        <dbReference type="ARBA" id="ARBA00023180"/>
    </source>
</evidence>
<evidence type="ECO:0000256" key="7">
    <source>
        <dbReference type="SAM" id="Phobius"/>
    </source>
</evidence>
<organism evidence="9 10">
    <name type="scientific">Phyllostomus discolor</name>
    <name type="common">pale spear-nosed bat</name>
    <dbReference type="NCBI Taxonomy" id="89673"/>
    <lineage>
        <taxon>Eukaryota</taxon>
        <taxon>Metazoa</taxon>
        <taxon>Chordata</taxon>
        <taxon>Craniata</taxon>
        <taxon>Vertebrata</taxon>
        <taxon>Euteleostomi</taxon>
        <taxon>Mammalia</taxon>
        <taxon>Eutheria</taxon>
        <taxon>Laurasiatheria</taxon>
        <taxon>Chiroptera</taxon>
        <taxon>Yangochiroptera</taxon>
        <taxon>Phyllostomidae</taxon>
        <taxon>Phyllostominae</taxon>
        <taxon>Phyllostomus</taxon>
    </lineage>
</organism>
<protein>
    <recommendedName>
        <fullName evidence="8">MHC class I-like antigen recognition-like domain-containing protein</fullName>
    </recommendedName>
</protein>
<dbReference type="GO" id="GO:0098553">
    <property type="term" value="C:lumenal side of endoplasmic reticulum membrane"/>
    <property type="evidence" value="ECO:0007669"/>
    <property type="project" value="UniProtKB-ARBA"/>
</dbReference>
<comment type="similarity">
    <text evidence="6">Belongs to the MHC class I family.</text>
</comment>
<dbReference type="InterPro" id="IPR011161">
    <property type="entry name" value="MHC_I-like_Ag-recog"/>
</dbReference>
<dbReference type="GO" id="GO:0005615">
    <property type="term" value="C:extracellular space"/>
    <property type="evidence" value="ECO:0007669"/>
    <property type="project" value="TreeGrafter"/>
</dbReference>
<dbReference type="SUPFAM" id="SSF54452">
    <property type="entry name" value="MHC antigen-recognition domain"/>
    <property type="match status" value="1"/>
</dbReference>
<keyword evidence="7" id="KW-1133">Transmembrane helix</keyword>
<keyword evidence="3" id="KW-0391">Immunity</keyword>
<dbReference type="InterPro" id="IPR001039">
    <property type="entry name" value="MHC_I_a_a1/a2"/>
</dbReference>
<name>A0A834DEZ3_9CHIR</name>
<dbReference type="GO" id="GO:0002486">
    <property type="term" value="P:antigen processing and presentation of endogenous peptide antigen via MHC class I via ER pathway, TAP-independent"/>
    <property type="evidence" value="ECO:0007669"/>
    <property type="project" value="TreeGrafter"/>
</dbReference>
<keyword evidence="2" id="KW-0490">MHC I</keyword>
<dbReference type="GO" id="GO:0002476">
    <property type="term" value="P:antigen processing and presentation of endogenous peptide antigen via MHC class Ib"/>
    <property type="evidence" value="ECO:0007669"/>
    <property type="project" value="TreeGrafter"/>
</dbReference>
<dbReference type="PANTHER" id="PTHR16675">
    <property type="entry name" value="MHC CLASS I-RELATED"/>
    <property type="match status" value="1"/>
</dbReference>
<dbReference type="Pfam" id="PF00129">
    <property type="entry name" value="MHC_I"/>
    <property type="match status" value="1"/>
</dbReference>
<dbReference type="PRINTS" id="PR01638">
    <property type="entry name" value="MHCCLASSI"/>
</dbReference>
<dbReference type="InterPro" id="IPR037055">
    <property type="entry name" value="MHC_I-like_Ag-recog_sf"/>
</dbReference>
<feature type="transmembrane region" description="Helical" evidence="7">
    <location>
        <begin position="95"/>
        <end position="118"/>
    </location>
</feature>
<proteinExistence type="inferred from homology"/>
<dbReference type="EMBL" id="JABVXQ010000014">
    <property type="protein sequence ID" value="KAF6078186.1"/>
    <property type="molecule type" value="Genomic_DNA"/>
</dbReference>
<comment type="caution">
    <text evidence="9">The sequence shown here is derived from an EMBL/GenBank/DDBJ whole genome shotgun (WGS) entry which is preliminary data.</text>
</comment>
<evidence type="ECO:0000313" key="9">
    <source>
        <dbReference type="EMBL" id="KAF6078186.1"/>
    </source>
</evidence>
<dbReference type="InterPro" id="IPR050208">
    <property type="entry name" value="MHC_class-I_related"/>
</dbReference>
<dbReference type="GO" id="GO:0005102">
    <property type="term" value="F:signaling receptor binding"/>
    <property type="evidence" value="ECO:0007669"/>
    <property type="project" value="TreeGrafter"/>
</dbReference>
<comment type="subcellular location">
    <subcellularLocation>
        <location evidence="1">Membrane</location>
        <topology evidence="1">Single-pass type I membrane protein</topology>
    </subcellularLocation>
</comment>
<keyword evidence="5" id="KW-0325">Glycoprotein</keyword>
<dbReference type="GO" id="GO:0030670">
    <property type="term" value="C:phagocytic vesicle membrane"/>
    <property type="evidence" value="ECO:0007669"/>
    <property type="project" value="UniProtKB-ARBA"/>
</dbReference>
<dbReference type="InterPro" id="IPR011162">
    <property type="entry name" value="MHC_I/II-like_Ag-recog"/>
</dbReference>
<dbReference type="GO" id="GO:0001916">
    <property type="term" value="P:positive regulation of T cell mediated cytotoxicity"/>
    <property type="evidence" value="ECO:0007669"/>
    <property type="project" value="TreeGrafter"/>
</dbReference>
<keyword evidence="4 7" id="KW-0472">Membrane</keyword>
<dbReference type="PANTHER" id="PTHR16675:SF251">
    <property type="entry name" value="HLA CLASS I HISTOCOMPATIBILITY ANTIGEN, C ALPHA CHAIN"/>
    <property type="match status" value="1"/>
</dbReference>
<evidence type="ECO:0000256" key="3">
    <source>
        <dbReference type="ARBA" id="ARBA00022859"/>
    </source>
</evidence>